<keyword evidence="2" id="KW-1185">Reference proteome</keyword>
<dbReference type="EMBL" id="JAWDGP010003159">
    <property type="protein sequence ID" value="KAK3776966.1"/>
    <property type="molecule type" value="Genomic_DNA"/>
</dbReference>
<evidence type="ECO:0000313" key="1">
    <source>
        <dbReference type="EMBL" id="KAK3776966.1"/>
    </source>
</evidence>
<gene>
    <name evidence="1" type="ORF">RRG08_022761</name>
</gene>
<dbReference type="SUPFAM" id="SSF56219">
    <property type="entry name" value="DNase I-like"/>
    <property type="match status" value="1"/>
</dbReference>
<proteinExistence type="predicted"/>
<dbReference type="InterPro" id="IPR036691">
    <property type="entry name" value="Endo/exonu/phosph_ase_sf"/>
</dbReference>
<comment type="caution">
    <text evidence="1">The sequence shown here is derived from an EMBL/GenBank/DDBJ whole genome shotgun (WGS) entry which is preliminary data.</text>
</comment>
<dbReference type="Gene3D" id="3.60.10.10">
    <property type="entry name" value="Endonuclease/exonuclease/phosphatase"/>
    <property type="match status" value="1"/>
</dbReference>
<protein>
    <submittedName>
        <fullName evidence="1">Uncharacterized protein</fullName>
    </submittedName>
</protein>
<reference evidence="1" key="1">
    <citation type="journal article" date="2023" name="G3 (Bethesda)">
        <title>A reference genome for the long-term kleptoplast-retaining sea slug Elysia crispata morphotype clarki.</title>
        <authorList>
            <person name="Eastman K.E."/>
            <person name="Pendleton A.L."/>
            <person name="Shaikh M.A."/>
            <person name="Suttiyut T."/>
            <person name="Ogas R."/>
            <person name="Tomko P."/>
            <person name="Gavelis G."/>
            <person name="Widhalm J.R."/>
            <person name="Wisecaver J.H."/>
        </authorList>
    </citation>
    <scope>NUCLEOTIDE SEQUENCE</scope>
    <source>
        <strain evidence="1">ECLA1</strain>
    </source>
</reference>
<organism evidence="1 2">
    <name type="scientific">Elysia crispata</name>
    <name type="common">lettuce slug</name>
    <dbReference type="NCBI Taxonomy" id="231223"/>
    <lineage>
        <taxon>Eukaryota</taxon>
        <taxon>Metazoa</taxon>
        <taxon>Spiralia</taxon>
        <taxon>Lophotrochozoa</taxon>
        <taxon>Mollusca</taxon>
        <taxon>Gastropoda</taxon>
        <taxon>Heterobranchia</taxon>
        <taxon>Euthyneura</taxon>
        <taxon>Panpulmonata</taxon>
        <taxon>Sacoglossa</taxon>
        <taxon>Placobranchoidea</taxon>
        <taxon>Plakobranchidae</taxon>
        <taxon>Elysia</taxon>
    </lineage>
</organism>
<dbReference type="Proteomes" id="UP001283361">
    <property type="component" value="Unassembled WGS sequence"/>
</dbReference>
<evidence type="ECO:0000313" key="2">
    <source>
        <dbReference type="Proteomes" id="UP001283361"/>
    </source>
</evidence>
<name>A0AAE0ZXX4_9GAST</name>
<accession>A0AAE0ZXX4</accession>
<dbReference type="AlphaFoldDB" id="A0AAE0ZXX4"/>
<sequence>MMANYETKGHGFLPINFHQAERGRLHLLEVPFYPLRKPREGLRGKNVTGPKISVNPDSLDLIKIAQRNCEGISKKNEALKILLQKENIDITCLQENHLTPNLRFLVRGYQCFRQHRPV</sequence>